<organism evidence="1 2">
    <name type="scientific">Microbacterium foliorum</name>
    <dbReference type="NCBI Taxonomy" id="104336"/>
    <lineage>
        <taxon>Bacteria</taxon>
        <taxon>Bacillati</taxon>
        <taxon>Actinomycetota</taxon>
        <taxon>Actinomycetes</taxon>
        <taxon>Micrococcales</taxon>
        <taxon>Microbacteriaceae</taxon>
        <taxon>Microbacterium</taxon>
    </lineage>
</organism>
<dbReference type="Proteomes" id="UP001249291">
    <property type="component" value="Unassembled WGS sequence"/>
</dbReference>
<dbReference type="EMBL" id="JAVIZQ010000001">
    <property type="protein sequence ID" value="MDR6141400.1"/>
    <property type="molecule type" value="Genomic_DNA"/>
</dbReference>
<keyword evidence="2" id="KW-1185">Reference proteome</keyword>
<name>A0ABU1HMX4_9MICO</name>
<protein>
    <submittedName>
        <fullName evidence="1">Uncharacterized protein</fullName>
    </submittedName>
</protein>
<dbReference type="RefSeq" id="WP_309688235.1">
    <property type="nucleotide sequence ID" value="NZ_JAVIZQ010000001.1"/>
</dbReference>
<proteinExistence type="predicted"/>
<accession>A0ABU1HMX4</accession>
<gene>
    <name evidence="1" type="ORF">QE375_000954</name>
</gene>
<comment type="caution">
    <text evidence="1">The sequence shown here is derived from an EMBL/GenBank/DDBJ whole genome shotgun (WGS) entry which is preliminary data.</text>
</comment>
<reference evidence="1 2" key="1">
    <citation type="submission" date="2023-08" db="EMBL/GenBank/DDBJ databases">
        <title>Functional and genomic diversity of the sorghum phyllosphere microbiome.</title>
        <authorList>
            <person name="Shade A."/>
        </authorList>
    </citation>
    <scope>NUCLEOTIDE SEQUENCE [LARGE SCALE GENOMIC DNA]</scope>
    <source>
        <strain evidence="1 2">SORGH_AS_0445</strain>
    </source>
</reference>
<sequence length="54" mass="5667">MAEITLHSDSKTLGQIEAEAGQLYIVFADAAGNLHGQPVGVAAPGFTRPYPRAE</sequence>
<evidence type="ECO:0000313" key="2">
    <source>
        <dbReference type="Proteomes" id="UP001249291"/>
    </source>
</evidence>
<evidence type="ECO:0000313" key="1">
    <source>
        <dbReference type="EMBL" id="MDR6141400.1"/>
    </source>
</evidence>